<dbReference type="SMART" id="SM00418">
    <property type="entry name" value="HTH_ARSR"/>
    <property type="match status" value="1"/>
</dbReference>
<dbReference type="SUPFAM" id="SSF46785">
    <property type="entry name" value="Winged helix' DNA-binding domain"/>
    <property type="match status" value="1"/>
</dbReference>
<organism evidence="3 4">
    <name type="scientific">Kiloniella laminariae</name>
    <dbReference type="NCBI Taxonomy" id="454162"/>
    <lineage>
        <taxon>Bacteria</taxon>
        <taxon>Pseudomonadati</taxon>
        <taxon>Pseudomonadota</taxon>
        <taxon>Alphaproteobacteria</taxon>
        <taxon>Rhodospirillales</taxon>
        <taxon>Kiloniellaceae</taxon>
        <taxon>Kiloniella</taxon>
    </lineage>
</organism>
<dbReference type="InterPro" id="IPR036390">
    <property type="entry name" value="WH_DNA-bd_sf"/>
</dbReference>
<feature type="region of interest" description="Disordered" evidence="1">
    <location>
        <begin position="130"/>
        <end position="150"/>
    </location>
</feature>
<reference evidence="3" key="1">
    <citation type="submission" date="2022-12" db="EMBL/GenBank/DDBJ databases">
        <title>Bacterial isolates from different developmental stages of Nematostella vectensis.</title>
        <authorList>
            <person name="Fraune S."/>
        </authorList>
    </citation>
    <scope>NUCLEOTIDE SEQUENCE</scope>
    <source>
        <strain evidence="3">G21630-S1</strain>
    </source>
</reference>
<dbReference type="NCBIfam" id="NF033788">
    <property type="entry name" value="HTH_metalloreg"/>
    <property type="match status" value="1"/>
</dbReference>
<feature type="compositionally biased region" description="Low complexity" evidence="1">
    <location>
        <begin position="135"/>
        <end position="150"/>
    </location>
</feature>
<dbReference type="RefSeq" id="WP_269424908.1">
    <property type="nucleotide sequence ID" value="NZ_JAPWGY010000010.1"/>
</dbReference>
<feature type="domain" description="HTH arsR-type" evidence="2">
    <location>
        <begin position="22"/>
        <end position="116"/>
    </location>
</feature>
<evidence type="ECO:0000313" key="4">
    <source>
        <dbReference type="Proteomes" id="UP001069802"/>
    </source>
</evidence>
<accession>A0ABT4LPE1</accession>
<sequence length="150" mass="16609">MQPVFCLTSAANAIKLTKRLSLLRVEMDNLSEVFFALSDPTRRSILNRLSSGEATVGELAAPFTMSAPAITKHLKVLERAGLVHKERAGQTLRCTLQQAPLKQATDWLSSYSQFWEESFDQLDQFLQQEISDDISSSNSGKKTSTKAGND</sequence>
<dbReference type="Proteomes" id="UP001069802">
    <property type="component" value="Unassembled WGS sequence"/>
</dbReference>
<comment type="caution">
    <text evidence="3">The sequence shown here is derived from an EMBL/GenBank/DDBJ whole genome shotgun (WGS) entry which is preliminary data.</text>
</comment>
<evidence type="ECO:0000313" key="3">
    <source>
        <dbReference type="EMBL" id="MCZ4282765.1"/>
    </source>
</evidence>
<dbReference type="InterPro" id="IPR036388">
    <property type="entry name" value="WH-like_DNA-bd_sf"/>
</dbReference>
<dbReference type="PANTHER" id="PTHR38600:SF2">
    <property type="entry name" value="SLL0088 PROTEIN"/>
    <property type="match status" value="1"/>
</dbReference>
<dbReference type="Gene3D" id="1.10.10.10">
    <property type="entry name" value="Winged helix-like DNA-binding domain superfamily/Winged helix DNA-binding domain"/>
    <property type="match status" value="1"/>
</dbReference>
<proteinExistence type="predicted"/>
<keyword evidence="4" id="KW-1185">Reference proteome</keyword>
<dbReference type="PROSITE" id="PS50987">
    <property type="entry name" value="HTH_ARSR_2"/>
    <property type="match status" value="1"/>
</dbReference>
<protein>
    <submittedName>
        <fullName evidence="3">Metalloregulator ArsR/SmtB family transcription factor</fullName>
    </submittedName>
</protein>
<dbReference type="PRINTS" id="PR00778">
    <property type="entry name" value="HTHARSR"/>
</dbReference>
<dbReference type="InterPro" id="IPR001845">
    <property type="entry name" value="HTH_ArsR_DNA-bd_dom"/>
</dbReference>
<evidence type="ECO:0000256" key="1">
    <source>
        <dbReference type="SAM" id="MobiDB-lite"/>
    </source>
</evidence>
<dbReference type="Pfam" id="PF01022">
    <property type="entry name" value="HTH_5"/>
    <property type="match status" value="1"/>
</dbReference>
<dbReference type="EMBL" id="JAPWGY010000010">
    <property type="protein sequence ID" value="MCZ4282765.1"/>
    <property type="molecule type" value="Genomic_DNA"/>
</dbReference>
<evidence type="ECO:0000259" key="2">
    <source>
        <dbReference type="PROSITE" id="PS50987"/>
    </source>
</evidence>
<dbReference type="CDD" id="cd00090">
    <property type="entry name" value="HTH_ARSR"/>
    <property type="match status" value="1"/>
</dbReference>
<dbReference type="InterPro" id="IPR011991">
    <property type="entry name" value="ArsR-like_HTH"/>
</dbReference>
<dbReference type="PANTHER" id="PTHR38600">
    <property type="entry name" value="TRANSCRIPTIONAL REGULATORY PROTEIN"/>
    <property type="match status" value="1"/>
</dbReference>
<gene>
    <name evidence="3" type="ORF">O4H49_18420</name>
</gene>
<name>A0ABT4LPE1_9PROT</name>